<organism evidence="1 2">
    <name type="scientific">Proteiniclasticum ruminis</name>
    <dbReference type="NCBI Taxonomy" id="398199"/>
    <lineage>
        <taxon>Bacteria</taxon>
        <taxon>Bacillati</taxon>
        <taxon>Bacillota</taxon>
        <taxon>Clostridia</taxon>
        <taxon>Eubacteriales</taxon>
        <taxon>Clostridiaceae</taxon>
        <taxon>Proteiniclasticum</taxon>
    </lineage>
</organism>
<dbReference type="Proteomes" id="UP000181899">
    <property type="component" value="Unassembled WGS sequence"/>
</dbReference>
<evidence type="ECO:0000313" key="1">
    <source>
        <dbReference type="EMBL" id="SFO14438.1"/>
    </source>
</evidence>
<keyword evidence="2" id="KW-1185">Reference proteome</keyword>
<accession>A0A1I5ESF2</accession>
<sequence length="350" mass="39052">MEMPRFLGRLEADMKDLFEKSSLSIIGLGKNTGKTSFLNELLEEARIHAKDKVLAITSIGRDGEEKDLVTSSKKPRIYVYEGTLIATSTELLGRCDITMEILEVLPLYSALGRIILLRALSDGFVEIAGPSRKKDLSLLECAVRRIEPQAVFLVDGALSRMSFATSTEGTVLCTGVNISRDPQKVLEKTVDAVYGLTMKKTERCLPMEKCRAFICNGEWEKVDGYLAMELGQEILEKFTEKTEAVFLKGAVTDSLLAKLLSEALFSSVELILEDPTKLLVSHEMLEKLNLRKITVTAEQTVSVERILFNPYETSGLEIPSEELMQLIGKETALPVVSLKDLQRRRRNEEA</sequence>
<evidence type="ECO:0000313" key="2">
    <source>
        <dbReference type="Proteomes" id="UP000181899"/>
    </source>
</evidence>
<protein>
    <submittedName>
        <fullName evidence="1">Uncharacterized protein</fullName>
    </submittedName>
</protein>
<dbReference type="EMBL" id="FOVK01000020">
    <property type="protein sequence ID" value="SFO14438.1"/>
    <property type="molecule type" value="Genomic_DNA"/>
</dbReference>
<gene>
    <name evidence="1" type="ORF">SAMN04488695_12020</name>
</gene>
<proteinExistence type="predicted"/>
<dbReference type="AlphaFoldDB" id="A0A1I5ESF2"/>
<reference evidence="1 2" key="1">
    <citation type="submission" date="2016-10" db="EMBL/GenBank/DDBJ databases">
        <authorList>
            <person name="de Groot N.N."/>
        </authorList>
    </citation>
    <scope>NUCLEOTIDE SEQUENCE [LARGE SCALE GENOMIC DNA]</scope>
    <source>
        <strain evidence="1 2">ML2</strain>
    </source>
</reference>
<name>A0A1I5ESF2_9CLOT</name>